<feature type="compositionally biased region" description="Low complexity" evidence="1">
    <location>
        <begin position="198"/>
        <end position="208"/>
    </location>
</feature>
<dbReference type="InterPro" id="IPR014729">
    <property type="entry name" value="Rossmann-like_a/b/a_fold"/>
</dbReference>
<dbReference type="CDD" id="cd23659">
    <property type="entry name" value="USP_At3g01520-like"/>
    <property type="match status" value="1"/>
</dbReference>
<accession>A0A0F4ZF41</accession>
<feature type="region of interest" description="Disordered" evidence="1">
    <location>
        <begin position="196"/>
        <end position="242"/>
    </location>
</feature>
<dbReference type="Pfam" id="PF00582">
    <property type="entry name" value="Usp"/>
    <property type="match status" value="1"/>
</dbReference>
<feature type="compositionally biased region" description="Polar residues" evidence="1">
    <location>
        <begin position="33"/>
        <end position="45"/>
    </location>
</feature>
<dbReference type="Proteomes" id="UP000033483">
    <property type="component" value="Unassembled WGS sequence"/>
</dbReference>
<proteinExistence type="predicted"/>
<feature type="region of interest" description="Disordered" evidence="1">
    <location>
        <begin position="544"/>
        <end position="564"/>
    </location>
</feature>
<dbReference type="InterPro" id="IPR006016">
    <property type="entry name" value="UspA"/>
</dbReference>
<organism evidence="3 4">
    <name type="scientific">Thielaviopsis punctulata</name>
    <dbReference type="NCBI Taxonomy" id="72032"/>
    <lineage>
        <taxon>Eukaryota</taxon>
        <taxon>Fungi</taxon>
        <taxon>Dikarya</taxon>
        <taxon>Ascomycota</taxon>
        <taxon>Pezizomycotina</taxon>
        <taxon>Sordariomycetes</taxon>
        <taxon>Hypocreomycetidae</taxon>
        <taxon>Microascales</taxon>
        <taxon>Ceratocystidaceae</taxon>
        <taxon>Thielaviopsis</taxon>
    </lineage>
</organism>
<feature type="domain" description="UspA" evidence="2">
    <location>
        <begin position="499"/>
        <end position="652"/>
    </location>
</feature>
<gene>
    <name evidence="3" type="ORF">TD95_000287</name>
</gene>
<keyword evidence="4" id="KW-1185">Reference proteome</keyword>
<protein>
    <recommendedName>
        <fullName evidence="2">UspA domain-containing protein</fullName>
    </recommendedName>
</protein>
<feature type="region of interest" description="Disordered" evidence="1">
    <location>
        <begin position="276"/>
        <end position="369"/>
    </location>
</feature>
<dbReference type="PRINTS" id="PR01438">
    <property type="entry name" value="UNVRSLSTRESS"/>
</dbReference>
<evidence type="ECO:0000313" key="4">
    <source>
        <dbReference type="Proteomes" id="UP000033483"/>
    </source>
</evidence>
<dbReference type="SUPFAM" id="SSF52402">
    <property type="entry name" value="Adenine nucleotide alpha hydrolases-like"/>
    <property type="match status" value="1"/>
</dbReference>
<dbReference type="PANTHER" id="PTHR46100:SF4">
    <property type="entry name" value="USPA DOMAIN-CONTAINING PROTEIN"/>
    <property type="match status" value="1"/>
</dbReference>
<reference evidence="3 4" key="1">
    <citation type="submission" date="2015-03" db="EMBL/GenBank/DDBJ databases">
        <authorList>
            <person name="Radwan O."/>
            <person name="Al-Naeli F.A."/>
            <person name="Rendon G.A."/>
            <person name="Fields C."/>
        </authorList>
    </citation>
    <scope>NUCLEOTIDE SEQUENCE [LARGE SCALE GENOMIC DNA]</scope>
    <source>
        <strain evidence="3">CR-DP1</strain>
    </source>
</reference>
<feature type="compositionally biased region" description="Polar residues" evidence="1">
    <location>
        <begin position="53"/>
        <end position="65"/>
    </location>
</feature>
<feature type="compositionally biased region" description="Polar residues" evidence="1">
    <location>
        <begin position="352"/>
        <end position="362"/>
    </location>
</feature>
<evidence type="ECO:0000256" key="1">
    <source>
        <dbReference type="SAM" id="MobiDB-lite"/>
    </source>
</evidence>
<feature type="region of interest" description="Disordered" evidence="1">
    <location>
        <begin position="26"/>
        <end position="144"/>
    </location>
</feature>
<sequence>MSNKQQAMSMESSAFEEAQMVLAILENKKAKSQSRSGSPFTPTRNSMRDDLLNSPQTAGRSSSRNPAPIRSMLDIGSAPPSGSLQPVRSMLDIDTLPPLSPRTSHGSAAKPTSPIESSFARRSDSPHSLRPAAPKPTNFDSRDYQYTNIYTGGSSRPLMVKRSTNPKKGMSAMADVMRGIDVGQIPIPKPIQNERARAMSASRMQSRSPHNRLSLRSISPHVSLLPSSRASGSVGGGNRTSLSSSIVTLKSGKRIDLKNAYRSINDDELARAGLPELANSKRSHAEQEEGEGRLLQKSYADPDGDPLPDSSDDDAGDSSDEEDHRGRTMDRVIATPAQKQVVTSLLDDTPTPKGSPNSHQAQSLLSAAEEERISEAAKVKAQSQAQASSASGYKYRSLFDEPKITLTDPAGASAKPGKSKKVTPSTSFDRSPSPRPVDSANNSEDEAQFDTIKQAQKLSFGITPIMESADSARATRIIARGNYTTIVRSCIEEGQKPRKYMVATDLSEESTHALEWAIGTVMRDGDTLLAICCVDEEAGLLGPEGKSASSNANQSPARNDRTKLPAERKWAVEEITNKVLRLLRKTKLQVRVLVEVLHCKNPKHVILEVIDLINPELVILGSRGRSAIKGVILGSFSNYLVTKSSVPVMVARKRLRKAGKYRQATAMTQVNVLRNPSVRSLANARID</sequence>
<evidence type="ECO:0000313" key="3">
    <source>
        <dbReference type="EMBL" id="KKA28835.1"/>
    </source>
</evidence>
<name>A0A0F4ZF41_9PEZI</name>
<feature type="region of interest" description="Disordered" evidence="1">
    <location>
        <begin position="406"/>
        <end position="447"/>
    </location>
</feature>
<comment type="caution">
    <text evidence="3">The sequence shown here is derived from an EMBL/GenBank/DDBJ whole genome shotgun (WGS) entry which is preliminary data.</text>
</comment>
<dbReference type="InterPro" id="IPR006015">
    <property type="entry name" value="Universal_stress_UspA"/>
</dbReference>
<feature type="compositionally biased region" description="Acidic residues" evidence="1">
    <location>
        <begin position="302"/>
        <end position="321"/>
    </location>
</feature>
<dbReference type="EMBL" id="LAEV01001117">
    <property type="protein sequence ID" value="KKA28835.1"/>
    <property type="molecule type" value="Genomic_DNA"/>
</dbReference>
<dbReference type="PANTHER" id="PTHR46100">
    <property type="entry name" value="IMP2'P"/>
    <property type="match status" value="1"/>
</dbReference>
<dbReference type="OrthoDB" id="992776at2759"/>
<feature type="compositionally biased region" description="Basic and acidic residues" evidence="1">
    <location>
        <begin position="283"/>
        <end position="294"/>
    </location>
</feature>
<evidence type="ECO:0000259" key="2">
    <source>
        <dbReference type="Pfam" id="PF00582"/>
    </source>
</evidence>
<dbReference type="Gene3D" id="3.40.50.620">
    <property type="entry name" value="HUPs"/>
    <property type="match status" value="1"/>
</dbReference>
<feature type="compositionally biased region" description="Polar residues" evidence="1">
    <location>
        <begin position="547"/>
        <end position="557"/>
    </location>
</feature>
<dbReference type="AlphaFoldDB" id="A0A0F4ZF41"/>